<dbReference type="InterPro" id="IPR021815">
    <property type="entry name" value="TsiV"/>
</dbReference>
<dbReference type="RefSeq" id="WP_096234459.1">
    <property type="nucleotide sequence ID" value="NZ_CP023422.1"/>
</dbReference>
<keyword evidence="2" id="KW-1185">Reference proteome</keyword>
<dbReference type="EMBL" id="CP023422">
    <property type="protein sequence ID" value="ATD60348.1"/>
    <property type="molecule type" value="Genomic_DNA"/>
</dbReference>
<dbReference type="Proteomes" id="UP000218437">
    <property type="component" value="Chromosome"/>
</dbReference>
<evidence type="ECO:0000313" key="2">
    <source>
        <dbReference type="Proteomes" id="UP000218437"/>
    </source>
</evidence>
<protein>
    <recommendedName>
        <fullName evidence="3">DUF3396 domain-containing protein</fullName>
    </recommendedName>
</protein>
<evidence type="ECO:0000313" key="1">
    <source>
        <dbReference type="EMBL" id="ATD60348.1"/>
    </source>
</evidence>
<gene>
    <name evidence="1" type="ORF">CNX70_09245</name>
</gene>
<evidence type="ECO:0008006" key="3">
    <source>
        <dbReference type="Google" id="ProtNLM"/>
    </source>
</evidence>
<proteinExistence type="predicted"/>
<dbReference type="Pfam" id="PF11876">
    <property type="entry name" value="TsiV"/>
    <property type="match status" value="1"/>
</dbReference>
<name>A0A290WUH0_9BURK</name>
<organism evidence="1 2">
    <name type="scientific">Janthinobacterium svalbardensis</name>
    <dbReference type="NCBI Taxonomy" id="368607"/>
    <lineage>
        <taxon>Bacteria</taxon>
        <taxon>Pseudomonadati</taxon>
        <taxon>Pseudomonadota</taxon>
        <taxon>Betaproteobacteria</taxon>
        <taxon>Burkholderiales</taxon>
        <taxon>Oxalobacteraceae</taxon>
        <taxon>Janthinobacterium</taxon>
    </lineage>
</organism>
<sequence length="361" mass="40557">MDELSKIDRIKLLKENQAKMAIPGGQFMEREKKDYIGGWPALTGTLFFNDAHTPAVRDAICACFKEYEAIAGQYLTWLWREEPKDGKDCLPYRDAKPMPEMMSKLTENSAVTFAYTSGKQNVDAGEWEFQAFGIRGWKAKMGTWGLSVVRFSMPHVYAEEHPLAFQAMFVKFADLLKAVHGYGGHGLVLSLVRASDNEPAEALISEKYHGYDIGNPVRTTIDVKEDQIKTVSWLTAINNKLLEKVGGMSAVRSELPMNWFALYPYSDGIVIQAGPWADAAPVEYDPPASYVLSNMLLKDVRCKEMFDLHAGSKYGEPRIRGAAAAQWLARFDVPDEELLDYKAKLLDEPKLDKETTLPGRL</sequence>
<dbReference type="AlphaFoldDB" id="A0A290WUH0"/>
<accession>A0A290WUH0</accession>
<dbReference type="KEGG" id="jsv:CNX70_09245"/>
<reference evidence="1 2" key="1">
    <citation type="submission" date="2017-09" db="EMBL/GenBank/DDBJ databases">
        <title>Complete genome sequence of Janthinobacterium svalbardensis PAMC 27463.</title>
        <authorList>
            <person name="Cho Y.-J."/>
            <person name="Cho A."/>
            <person name="Kim O.-S."/>
            <person name="Lee J.-I."/>
        </authorList>
    </citation>
    <scope>NUCLEOTIDE SEQUENCE [LARGE SCALE GENOMIC DNA]</scope>
    <source>
        <strain evidence="1 2">PAMC 27463</strain>
    </source>
</reference>